<dbReference type="InterPro" id="IPR029058">
    <property type="entry name" value="AB_hydrolase_fold"/>
</dbReference>
<evidence type="ECO:0000313" key="3">
    <source>
        <dbReference type="EMBL" id="SON54147.1"/>
    </source>
</evidence>
<evidence type="ECO:0000256" key="1">
    <source>
        <dbReference type="SAM" id="SignalP"/>
    </source>
</evidence>
<dbReference type="AlphaFoldDB" id="A0A2C9D1A6"/>
<organism evidence="3 4">
    <name type="scientific">Hartmannibacter diazotrophicus</name>
    <dbReference type="NCBI Taxonomy" id="1482074"/>
    <lineage>
        <taxon>Bacteria</taxon>
        <taxon>Pseudomonadati</taxon>
        <taxon>Pseudomonadota</taxon>
        <taxon>Alphaproteobacteria</taxon>
        <taxon>Hyphomicrobiales</taxon>
        <taxon>Pleomorphomonadaceae</taxon>
        <taxon>Hartmannibacter</taxon>
    </lineage>
</organism>
<dbReference type="SUPFAM" id="SSF53474">
    <property type="entry name" value="alpha/beta-Hydrolases"/>
    <property type="match status" value="1"/>
</dbReference>
<keyword evidence="1" id="KW-0732">Signal</keyword>
<dbReference type="OrthoDB" id="9787933at2"/>
<proteinExistence type="predicted"/>
<dbReference type="EMBL" id="LT960614">
    <property type="protein sequence ID" value="SON54147.1"/>
    <property type="molecule type" value="Genomic_DNA"/>
</dbReference>
<evidence type="ECO:0000313" key="4">
    <source>
        <dbReference type="Proteomes" id="UP000223606"/>
    </source>
</evidence>
<dbReference type="Proteomes" id="UP000223606">
    <property type="component" value="Chromosome 1"/>
</dbReference>
<evidence type="ECO:0000259" key="2">
    <source>
        <dbReference type="Pfam" id="PF01738"/>
    </source>
</evidence>
<dbReference type="RefSeq" id="WP_099554231.1">
    <property type="nucleotide sequence ID" value="NZ_LT960614.1"/>
</dbReference>
<accession>A0A2C9D1A6</accession>
<gene>
    <name evidence="3" type="ORF">HDIA_0606</name>
</gene>
<dbReference type="InterPro" id="IPR050261">
    <property type="entry name" value="FrsA_esterase"/>
</dbReference>
<dbReference type="Gene3D" id="3.40.50.1820">
    <property type="entry name" value="alpha/beta hydrolase"/>
    <property type="match status" value="1"/>
</dbReference>
<dbReference type="InterPro" id="IPR002925">
    <property type="entry name" value="Dienelactn_hydro"/>
</dbReference>
<dbReference type="KEGG" id="hdi:HDIA_0606"/>
<dbReference type="PANTHER" id="PTHR22946:SF0">
    <property type="entry name" value="DIENELACTONE HYDROLASE DOMAIN-CONTAINING PROTEIN"/>
    <property type="match status" value="1"/>
</dbReference>
<feature type="chain" id="PRO_5012858425" evidence="1">
    <location>
        <begin position="21"/>
        <end position="249"/>
    </location>
</feature>
<sequence>MTRLLASAFAILSAGSLAHAGETVSYKAGDLPLEGYFAPAEGGKSKGAVLVIHDWDGVDSYEEKRADMLAALGYDAFALDLYGAGNRPATMDAKVAATKALYQDREAMRTRLVAGLKELHSKSDAASTVVMGYCFGGAAALELARSGLGDKVVGYVAFHGGLTTPEGQSYPSDTPPILIEHGGADTSVTMADVTSLSEQLEKAGITYQIDVYSGAPHAFTVFGSDRYRQVADEKSWKRLEEFLSERFES</sequence>
<reference evidence="4" key="1">
    <citation type="submission" date="2017-09" db="EMBL/GenBank/DDBJ databases">
        <title>Genome sequence of Nannocystis excedens DSM 71.</title>
        <authorList>
            <person name="Blom J."/>
        </authorList>
    </citation>
    <scope>NUCLEOTIDE SEQUENCE [LARGE SCALE GENOMIC DNA]</scope>
    <source>
        <strain evidence="4">type strain: E19</strain>
    </source>
</reference>
<feature type="domain" description="Dienelactone hydrolase" evidence="2">
    <location>
        <begin position="36"/>
        <end position="245"/>
    </location>
</feature>
<feature type="signal peptide" evidence="1">
    <location>
        <begin position="1"/>
        <end position="20"/>
    </location>
</feature>
<name>A0A2C9D1A6_9HYPH</name>
<dbReference type="GO" id="GO:0016787">
    <property type="term" value="F:hydrolase activity"/>
    <property type="evidence" value="ECO:0007669"/>
    <property type="project" value="InterPro"/>
</dbReference>
<keyword evidence="4" id="KW-1185">Reference proteome</keyword>
<dbReference type="Pfam" id="PF01738">
    <property type="entry name" value="DLH"/>
    <property type="match status" value="1"/>
</dbReference>
<dbReference type="PANTHER" id="PTHR22946">
    <property type="entry name" value="DIENELACTONE HYDROLASE DOMAIN-CONTAINING PROTEIN-RELATED"/>
    <property type="match status" value="1"/>
</dbReference>
<protein>
    <submittedName>
        <fullName evidence="3">Putative esterase</fullName>
    </submittedName>
</protein>